<dbReference type="PANTHER" id="PTHR43685:SF2">
    <property type="entry name" value="GLYCOSYLTRANSFERASE 2-LIKE DOMAIN-CONTAINING PROTEIN"/>
    <property type="match status" value="1"/>
</dbReference>
<dbReference type="SUPFAM" id="SSF53756">
    <property type="entry name" value="UDP-Glycosyltransferase/glycogen phosphorylase"/>
    <property type="match status" value="1"/>
</dbReference>
<dbReference type="InterPro" id="IPR050834">
    <property type="entry name" value="Glycosyltransf_2"/>
</dbReference>
<evidence type="ECO:0000256" key="1">
    <source>
        <dbReference type="SAM" id="MobiDB-lite"/>
    </source>
</evidence>
<reference evidence="3" key="1">
    <citation type="submission" date="2020-02" db="EMBL/GenBank/DDBJ databases">
        <authorList>
            <person name="Meier V. D."/>
        </authorList>
    </citation>
    <scope>NUCLEOTIDE SEQUENCE</scope>
    <source>
        <strain evidence="3">AVDCRST_MAG49</strain>
    </source>
</reference>
<dbReference type="EMBL" id="CADCWG010000165">
    <property type="protein sequence ID" value="CAA9561283.1"/>
    <property type="molecule type" value="Genomic_DNA"/>
</dbReference>
<dbReference type="Gene3D" id="3.90.550.10">
    <property type="entry name" value="Spore Coat Polysaccharide Biosynthesis Protein SpsA, Chain A"/>
    <property type="match status" value="1"/>
</dbReference>
<dbReference type="GO" id="GO:0016740">
    <property type="term" value="F:transferase activity"/>
    <property type="evidence" value="ECO:0007669"/>
    <property type="project" value="UniProtKB-KW"/>
</dbReference>
<evidence type="ECO:0000259" key="2">
    <source>
        <dbReference type="Pfam" id="PF00535"/>
    </source>
</evidence>
<sequence length="705" mass="79076">MARDGTGHAGRRPPVLRREAASDRVHRWAAAGRNLGASRSVARAAERTVRASWATRWGPGKARSAGEVVVTDAGQPVIAAGPRGDGTPAVSVVMPTFKQARFVRRAVDSLLAQSLEDWELRVVDDGSPDATREAVAPYLDDPRVHYVWLDRNQGLGRALNVGLDAARADLVAYLPSDDVYHADHLATLRSTLDGAPGAVLAYAGVRHHYNRTTLDEAIAYLTKTGETEHHGLQLVRAMHRRTADRWVERRELTTDDLERMLWAKLRPRGAFVGTGEVTCEWVDHPAQRHKLMREGETGGLNPYRTYHGVAHPLRYQSSIGNFVDEEAHYRRFRERPDTPPAAGGLKILLVGELAYNPERVLALEERGHRLYGLWTPTGSGFNTVGPLPFGHVTDLPREGWRDAVRHIKPDVVYALLNWQAVPWAHHVLSENPGVPFVWHFKEGPFICIQKGTWPELADLHARSDGRIYSSPELRDWFETAVPAGGDARPTLVLDGDLPKRDWFAADPSPRLSERDGEPHTVVPGRPLGLHPHLVAELARAGVHLHVYGDFTRYLWRTWVDKVRPLAPDHLHFHPQVDQDGWVREFSQYDAGWLHFFPSGNGGDLRRADWDDLNYPARIATLAAAGLPMLQRDNAGAIVATQALARDLDTGLFFTEMAELGTQLRDEDRMAELRRNVWRHRDRFTFDHHADALVAFFRRVIAGSLR</sequence>
<feature type="region of interest" description="Disordered" evidence="1">
    <location>
        <begin position="1"/>
        <end position="23"/>
    </location>
</feature>
<organism evidence="3">
    <name type="scientific">uncultured Thermomicrobiales bacterium</name>
    <dbReference type="NCBI Taxonomy" id="1645740"/>
    <lineage>
        <taxon>Bacteria</taxon>
        <taxon>Pseudomonadati</taxon>
        <taxon>Thermomicrobiota</taxon>
        <taxon>Thermomicrobia</taxon>
        <taxon>Thermomicrobiales</taxon>
        <taxon>environmental samples</taxon>
    </lineage>
</organism>
<dbReference type="AlphaFoldDB" id="A0A6J4UWJ7"/>
<name>A0A6J4UWJ7_9BACT</name>
<dbReference type="CDD" id="cd00761">
    <property type="entry name" value="Glyco_tranf_GTA_type"/>
    <property type="match status" value="1"/>
</dbReference>
<keyword evidence="3" id="KW-0808">Transferase</keyword>
<dbReference type="InterPro" id="IPR001173">
    <property type="entry name" value="Glyco_trans_2-like"/>
</dbReference>
<gene>
    <name evidence="3" type="ORF">AVDCRST_MAG49-2439</name>
</gene>
<dbReference type="SUPFAM" id="SSF53448">
    <property type="entry name" value="Nucleotide-diphospho-sugar transferases"/>
    <property type="match status" value="1"/>
</dbReference>
<feature type="domain" description="Glycosyltransferase 2-like" evidence="2">
    <location>
        <begin position="91"/>
        <end position="212"/>
    </location>
</feature>
<protein>
    <submittedName>
        <fullName evidence="3">Beta-1,3-glucosyltransferase</fullName>
    </submittedName>
</protein>
<dbReference type="Pfam" id="PF00535">
    <property type="entry name" value="Glycos_transf_2"/>
    <property type="match status" value="1"/>
</dbReference>
<dbReference type="PANTHER" id="PTHR43685">
    <property type="entry name" value="GLYCOSYLTRANSFERASE"/>
    <property type="match status" value="1"/>
</dbReference>
<dbReference type="InterPro" id="IPR029044">
    <property type="entry name" value="Nucleotide-diphossugar_trans"/>
</dbReference>
<proteinExistence type="predicted"/>
<accession>A0A6J4UWJ7</accession>
<evidence type="ECO:0000313" key="3">
    <source>
        <dbReference type="EMBL" id="CAA9561283.1"/>
    </source>
</evidence>